<dbReference type="Proteomes" id="UP000018890">
    <property type="component" value="Unassembled WGS sequence"/>
</dbReference>
<dbReference type="GO" id="GO:0019284">
    <property type="term" value="P:L-methionine salvage from S-adenosylmethionine"/>
    <property type="evidence" value="ECO:0007669"/>
    <property type="project" value="TreeGrafter"/>
</dbReference>
<dbReference type="GO" id="GO:0005829">
    <property type="term" value="C:cytosol"/>
    <property type="evidence" value="ECO:0007669"/>
    <property type="project" value="TreeGrafter"/>
</dbReference>
<dbReference type="SUPFAM" id="SSF53167">
    <property type="entry name" value="Purine and uridine phosphorylases"/>
    <property type="match status" value="1"/>
</dbReference>
<dbReference type="NCBIfam" id="TIGR03664">
    <property type="entry name" value="fut_nucase"/>
    <property type="match status" value="1"/>
</dbReference>
<feature type="domain" description="Nucleoside phosphorylase" evidence="2">
    <location>
        <begin position="40"/>
        <end position="163"/>
    </location>
</feature>
<organism evidence="3 4">
    <name type="scientific">Halalkalibacter wakoensis JCM 9140</name>
    <dbReference type="NCBI Taxonomy" id="1236970"/>
    <lineage>
        <taxon>Bacteria</taxon>
        <taxon>Bacillati</taxon>
        <taxon>Bacillota</taxon>
        <taxon>Bacilli</taxon>
        <taxon>Bacillales</taxon>
        <taxon>Bacillaceae</taxon>
        <taxon>Halalkalibacter</taxon>
    </lineage>
</organism>
<dbReference type="InterPro" id="IPR019963">
    <property type="entry name" value="FL_hydrolase_MqnB"/>
</dbReference>
<dbReference type="AlphaFoldDB" id="W4Q4I8"/>
<dbReference type="STRING" id="1236970.JCM9140_2712"/>
<protein>
    <recommendedName>
        <fullName evidence="1">Futalosine hydrolase</fullName>
        <ecNumber evidence="1">3.2.2.26</ecNumber>
    </recommendedName>
</protein>
<dbReference type="Pfam" id="PF01048">
    <property type="entry name" value="PNP_UDP_1"/>
    <property type="match status" value="1"/>
</dbReference>
<dbReference type="Gene3D" id="3.40.50.1580">
    <property type="entry name" value="Nucleoside phosphorylase domain"/>
    <property type="match status" value="1"/>
</dbReference>
<evidence type="ECO:0000259" key="2">
    <source>
        <dbReference type="Pfam" id="PF01048"/>
    </source>
</evidence>
<dbReference type="PANTHER" id="PTHR46832:SF2">
    <property type="entry name" value="FUTALOSINE HYDROLASE"/>
    <property type="match status" value="1"/>
</dbReference>
<sequence length="174" mass="17745">MSETIQATQSKEAKVLIVTSVSAEKEAIEKGLNGASSFDVVVSGVGQAAAASATATALATKTYKYVINAGIAGGFEGRADLGAIVLSNRIVAADLGAESKEGFLSIESLKLGVSSIGADRDTVLNLETAAQKVGLSVSKGTILTLSTVTGTSETADELRTRIPDAIAEGWRDLV</sequence>
<dbReference type="InterPro" id="IPR035994">
    <property type="entry name" value="Nucleoside_phosphorylase_sf"/>
</dbReference>
<comment type="caution">
    <text evidence="3">The sequence shown here is derived from an EMBL/GenBank/DDBJ whole genome shotgun (WGS) entry which is preliminary data.</text>
</comment>
<dbReference type="GO" id="GO:0008930">
    <property type="term" value="F:methylthioadenosine nucleosidase activity"/>
    <property type="evidence" value="ECO:0007669"/>
    <property type="project" value="TreeGrafter"/>
</dbReference>
<dbReference type="EC" id="3.2.2.26" evidence="1"/>
<keyword evidence="4" id="KW-1185">Reference proteome</keyword>
<dbReference type="EMBL" id="BAUT01000028">
    <property type="protein sequence ID" value="GAE26628.1"/>
    <property type="molecule type" value="Genomic_DNA"/>
</dbReference>
<name>W4Q4I8_9BACI</name>
<proteinExistence type="predicted"/>
<dbReference type="GO" id="GO:0009234">
    <property type="term" value="P:menaquinone biosynthetic process"/>
    <property type="evidence" value="ECO:0007669"/>
    <property type="project" value="UniProtKB-UniRule"/>
</dbReference>
<dbReference type="GO" id="GO:0008782">
    <property type="term" value="F:adenosylhomocysteine nucleosidase activity"/>
    <property type="evidence" value="ECO:0007669"/>
    <property type="project" value="TreeGrafter"/>
</dbReference>
<dbReference type="GO" id="GO:0009116">
    <property type="term" value="P:nucleoside metabolic process"/>
    <property type="evidence" value="ECO:0007669"/>
    <property type="project" value="InterPro"/>
</dbReference>
<evidence type="ECO:0000313" key="3">
    <source>
        <dbReference type="EMBL" id="GAE26628.1"/>
    </source>
</evidence>
<accession>W4Q4I8</accession>
<gene>
    <name evidence="3" type="ORF">JCM9140_2712</name>
</gene>
<evidence type="ECO:0000313" key="4">
    <source>
        <dbReference type="Proteomes" id="UP000018890"/>
    </source>
</evidence>
<dbReference type="PANTHER" id="PTHR46832">
    <property type="entry name" value="5'-METHYLTHIOADENOSINE/S-ADENOSYLHOMOCYSTEINE NUCLEOSIDASE"/>
    <property type="match status" value="1"/>
</dbReference>
<evidence type="ECO:0000256" key="1">
    <source>
        <dbReference type="NCBIfam" id="TIGR03664"/>
    </source>
</evidence>
<reference evidence="3" key="1">
    <citation type="journal article" date="2014" name="Genome Announc.">
        <title>Draft Genome Sequences of Three Alkaliphilic Bacillus Strains, Bacillus wakoensis JCM 9140T, Bacillus akibai JCM 9157T, and Bacillus hemicellulosilyticus JCM 9152T.</title>
        <authorList>
            <person name="Yuki M."/>
            <person name="Oshima K."/>
            <person name="Suda W."/>
            <person name="Oshida Y."/>
            <person name="Kitamura K."/>
            <person name="Iida T."/>
            <person name="Hattori M."/>
            <person name="Ohkuma M."/>
        </authorList>
    </citation>
    <scope>NUCLEOTIDE SEQUENCE [LARGE SCALE GENOMIC DNA]</scope>
    <source>
        <strain evidence="3">JCM 9140</strain>
    </source>
</reference>
<dbReference type="RefSeq" id="WP_369384417.1">
    <property type="nucleotide sequence ID" value="NZ_BAUT01000028.1"/>
</dbReference>
<dbReference type="InterPro" id="IPR000845">
    <property type="entry name" value="Nucleoside_phosphorylase_d"/>
</dbReference>